<keyword evidence="4" id="KW-0410">Iron transport</keyword>
<keyword evidence="2 11" id="KW-0813">Transport</keyword>
<evidence type="ECO:0000256" key="8">
    <source>
        <dbReference type="ARBA" id="ARBA00023077"/>
    </source>
</evidence>
<evidence type="ECO:0000256" key="12">
    <source>
        <dbReference type="RuleBase" id="RU003357"/>
    </source>
</evidence>
<gene>
    <name evidence="16" type="ORF">GRI65_01500</name>
</gene>
<dbReference type="InterPro" id="IPR036942">
    <property type="entry name" value="Beta-barrel_TonB_sf"/>
</dbReference>
<feature type="domain" description="TonB-dependent receptor-like beta-barrel" evidence="14">
    <location>
        <begin position="297"/>
        <end position="861"/>
    </location>
</feature>
<dbReference type="GO" id="GO:0006826">
    <property type="term" value="P:iron ion transport"/>
    <property type="evidence" value="ECO:0007669"/>
    <property type="project" value="UniProtKB-KW"/>
</dbReference>
<feature type="signal peptide" evidence="13">
    <location>
        <begin position="1"/>
        <end position="33"/>
    </location>
</feature>
<evidence type="ECO:0000313" key="17">
    <source>
        <dbReference type="Proteomes" id="UP000431922"/>
    </source>
</evidence>
<evidence type="ECO:0000256" key="7">
    <source>
        <dbReference type="ARBA" id="ARBA00023065"/>
    </source>
</evidence>
<dbReference type="OrthoDB" id="9760333at2"/>
<keyword evidence="3 11" id="KW-1134">Transmembrane beta strand</keyword>
<evidence type="ECO:0000256" key="1">
    <source>
        <dbReference type="ARBA" id="ARBA00004571"/>
    </source>
</evidence>
<proteinExistence type="inferred from homology"/>
<dbReference type="RefSeq" id="WP_160754771.1">
    <property type="nucleotide sequence ID" value="NZ_WTYL01000001.1"/>
</dbReference>
<dbReference type="InterPro" id="IPR000531">
    <property type="entry name" value="Beta-barrel_TonB"/>
</dbReference>
<evidence type="ECO:0000313" key="16">
    <source>
        <dbReference type="EMBL" id="MXP43127.1"/>
    </source>
</evidence>
<evidence type="ECO:0000256" key="10">
    <source>
        <dbReference type="ARBA" id="ARBA00023237"/>
    </source>
</evidence>
<dbReference type="EMBL" id="WTYL01000001">
    <property type="protein sequence ID" value="MXP43127.1"/>
    <property type="molecule type" value="Genomic_DNA"/>
</dbReference>
<dbReference type="Pfam" id="PF07715">
    <property type="entry name" value="Plug"/>
    <property type="match status" value="1"/>
</dbReference>
<dbReference type="PROSITE" id="PS52016">
    <property type="entry name" value="TONB_DEPENDENT_REC_3"/>
    <property type="match status" value="1"/>
</dbReference>
<keyword evidence="13" id="KW-0732">Signal</keyword>
<dbReference type="InterPro" id="IPR012910">
    <property type="entry name" value="Plug_dom"/>
</dbReference>
<feature type="chain" id="PRO_5032973501" evidence="13">
    <location>
        <begin position="34"/>
        <end position="898"/>
    </location>
</feature>
<comment type="caution">
    <text evidence="16">The sequence shown here is derived from an EMBL/GenBank/DDBJ whole genome shotgun (WGS) entry which is preliminary data.</text>
</comment>
<evidence type="ECO:0000256" key="6">
    <source>
        <dbReference type="ARBA" id="ARBA00023004"/>
    </source>
</evidence>
<evidence type="ECO:0000256" key="11">
    <source>
        <dbReference type="PROSITE-ProRule" id="PRU01360"/>
    </source>
</evidence>
<comment type="similarity">
    <text evidence="11 12">Belongs to the TonB-dependent receptor family.</text>
</comment>
<keyword evidence="5 11" id="KW-0812">Transmembrane</keyword>
<keyword evidence="16" id="KW-0675">Receptor</keyword>
<evidence type="ECO:0000256" key="4">
    <source>
        <dbReference type="ARBA" id="ARBA00022496"/>
    </source>
</evidence>
<keyword evidence="8 12" id="KW-0798">TonB box</keyword>
<sequence>MKFNAFGRTHAVRTAMLAGVAAVAFVAPTAVMAQDEVASQEEEPEEAELAASGNLIIVTASKREQTLQDTPIAVSVTTGETLERAQIRDLIDLQTVSPSLRVSQLQNAASTTFIIRGFGNGANNFGIEPSVGVFIDNVFRSRSAGQIADLANVSRIEVLNGPQSTLFGKNASAGVISVVTREPQFEFGGSVSATYGNYDLMVVKADVTGPLTDSIAFAVDGSYNKRDGYATIVNLDEKINDRDRYGVRGQLLFDNGGALRLRAIGDYNKIDELCCNVGNVRFGPTAPLVFGVGGAIGNEDALSDRGYLNTLPRNEIESYGGSLQGDLELGALTLTSITAYRELSNLSNQDVDFTSADIVNELRDQKVETFTQEFRLTSDFDGPLNFLLGGFYFDEAVEQNSALTTGANSRLFFDLLADAPAAARAGRAPQPGTLGFVESQLGLPTGSIFSQGPLTAEQFSLDNTSYSAFGTVDFEVTDWLTLTGGFNYTKDKKDFALAQQSFDELSNISLVDAFIVGQIAAATMTPPSQIGPAQIAAFAAGNPAVFGAIASAATNTAVNPLLGLTALQFQPPFLNLPNSVEPGRTRDSDWSYTLRASAELTDQINAYVTYATGFKASSVNLSRDSRPSASDFTPALLSNGAPSGSVILAPSSPIRDAGLIVPNLSTGSRFAGPEDATVKEIGIKASFPGLAVNLAVFDQTIEGFQSFAFTGTGFALANAGKQSTRGFELDTTITPIPALVFTFATTYLDANYDSFTGSAVGDLSGSRPAGIPEWTIATSATYTHELGSSGNNLIGRVDYYHESQTQLLDGLPDFIDRTLADPFAPARDIAKQYRREVNEVNASLTLALDMGLEVSAWVRNLTDDRNLSTIFPGVAQSQTISGYPNQPRTYGGTVRFKF</sequence>
<evidence type="ECO:0000256" key="9">
    <source>
        <dbReference type="ARBA" id="ARBA00023136"/>
    </source>
</evidence>
<organism evidence="16 17">
    <name type="scientific">Allopontixanthobacter sediminis</name>
    <dbReference type="NCBI Taxonomy" id="1689985"/>
    <lineage>
        <taxon>Bacteria</taxon>
        <taxon>Pseudomonadati</taxon>
        <taxon>Pseudomonadota</taxon>
        <taxon>Alphaproteobacteria</taxon>
        <taxon>Sphingomonadales</taxon>
        <taxon>Erythrobacteraceae</taxon>
        <taxon>Allopontixanthobacter</taxon>
    </lineage>
</organism>
<dbReference type="InterPro" id="IPR039426">
    <property type="entry name" value="TonB-dep_rcpt-like"/>
</dbReference>
<comment type="subcellular location">
    <subcellularLocation>
        <location evidence="1 11">Cell outer membrane</location>
        <topology evidence="1 11">Multi-pass membrane protein</topology>
    </subcellularLocation>
</comment>
<evidence type="ECO:0000256" key="5">
    <source>
        <dbReference type="ARBA" id="ARBA00022692"/>
    </source>
</evidence>
<keyword evidence="9 11" id="KW-0472">Membrane</keyword>
<dbReference type="Proteomes" id="UP000431922">
    <property type="component" value="Unassembled WGS sequence"/>
</dbReference>
<evidence type="ECO:0000256" key="2">
    <source>
        <dbReference type="ARBA" id="ARBA00022448"/>
    </source>
</evidence>
<dbReference type="Gene3D" id="2.40.170.20">
    <property type="entry name" value="TonB-dependent receptor, beta-barrel domain"/>
    <property type="match status" value="3"/>
</dbReference>
<keyword evidence="7" id="KW-0406">Ion transport</keyword>
<evidence type="ECO:0000256" key="3">
    <source>
        <dbReference type="ARBA" id="ARBA00022452"/>
    </source>
</evidence>
<name>A0A845B133_9SPHN</name>
<dbReference type="PANTHER" id="PTHR32552:SF81">
    <property type="entry name" value="TONB-DEPENDENT OUTER MEMBRANE RECEPTOR"/>
    <property type="match status" value="1"/>
</dbReference>
<keyword evidence="17" id="KW-1185">Reference proteome</keyword>
<reference evidence="16 17" key="1">
    <citation type="submission" date="2019-12" db="EMBL/GenBank/DDBJ databases">
        <title>Genomic-based taxomic classification of the family Erythrobacteraceae.</title>
        <authorList>
            <person name="Xu L."/>
        </authorList>
    </citation>
    <scope>NUCLEOTIDE SEQUENCE [LARGE SCALE GENOMIC DNA]</scope>
    <source>
        <strain evidence="16 17">KCTC 42453</strain>
    </source>
</reference>
<evidence type="ECO:0000259" key="14">
    <source>
        <dbReference type="Pfam" id="PF00593"/>
    </source>
</evidence>
<dbReference type="Pfam" id="PF00593">
    <property type="entry name" value="TonB_dep_Rec_b-barrel"/>
    <property type="match status" value="1"/>
</dbReference>
<feature type="domain" description="TonB-dependent receptor plug" evidence="15">
    <location>
        <begin position="67"/>
        <end position="175"/>
    </location>
</feature>
<evidence type="ECO:0000259" key="15">
    <source>
        <dbReference type="Pfam" id="PF07715"/>
    </source>
</evidence>
<protein>
    <submittedName>
        <fullName evidence="16">TonB-dependent receptor</fullName>
    </submittedName>
</protein>
<keyword evidence="6" id="KW-0408">Iron</keyword>
<dbReference type="PANTHER" id="PTHR32552">
    <property type="entry name" value="FERRICHROME IRON RECEPTOR-RELATED"/>
    <property type="match status" value="1"/>
</dbReference>
<dbReference type="AlphaFoldDB" id="A0A845B133"/>
<dbReference type="GO" id="GO:0009279">
    <property type="term" value="C:cell outer membrane"/>
    <property type="evidence" value="ECO:0007669"/>
    <property type="project" value="UniProtKB-SubCell"/>
</dbReference>
<evidence type="ECO:0000256" key="13">
    <source>
        <dbReference type="SAM" id="SignalP"/>
    </source>
</evidence>
<accession>A0A845B133</accession>
<keyword evidence="10 11" id="KW-0998">Cell outer membrane</keyword>
<dbReference type="SUPFAM" id="SSF56935">
    <property type="entry name" value="Porins"/>
    <property type="match status" value="1"/>
</dbReference>